<dbReference type="PANTHER" id="PTHR30399:SF1">
    <property type="entry name" value="UTP PYROPHOSPHATASE"/>
    <property type="match status" value="1"/>
</dbReference>
<evidence type="ECO:0000259" key="1">
    <source>
        <dbReference type="Pfam" id="PF01863"/>
    </source>
</evidence>
<reference evidence="2 3" key="1">
    <citation type="submission" date="2015-04" db="EMBL/GenBank/DDBJ databases">
        <title>The complete genome sequence of the hyperthermophilic, obligate iron-reducing archaeon Geoglobus ahangari strain 234T.</title>
        <authorList>
            <person name="Manzella M.P."/>
            <person name="Holmes D.E."/>
            <person name="Rocheleau J.M."/>
            <person name="Chung A."/>
            <person name="Reguera G."/>
            <person name="Kashefi K."/>
        </authorList>
    </citation>
    <scope>NUCLEOTIDE SEQUENCE [LARGE SCALE GENOMIC DNA]</scope>
    <source>
        <strain evidence="2 3">234</strain>
    </source>
</reference>
<dbReference type="HOGENOM" id="CLU_065947_2_2_2"/>
<dbReference type="PANTHER" id="PTHR30399">
    <property type="entry name" value="UNCHARACTERIZED PROTEIN YGJP"/>
    <property type="match status" value="1"/>
</dbReference>
<feature type="domain" description="YgjP-like metallopeptidase" evidence="1">
    <location>
        <begin position="11"/>
        <end position="200"/>
    </location>
</feature>
<dbReference type="STRING" id="113653.GAH_01364"/>
<keyword evidence="2" id="KW-0378">Hydrolase</keyword>
<evidence type="ECO:0000313" key="2">
    <source>
        <dbReference type="EMBL" id="AKG91335.1"/>
    </source>
</evidence>
<sequence length="218" mass="25751">MDVLVERKPVKYARIQVLPNGKVRVVAPPDFDVDTFINYHAEWINKKKKEIEELADEINGKENLLILNGKFYHLVKDKSFEILDGEEGVVNYYSMRSLKRRLVSMLREELKSTVSFYSRLLGIKYGRIFIKMQKTKWASCSSKANLSFNLAMLALPEKLRGYIVVHELAHLIEPKHTKAFWDLVGFYYPDYKNAEKELKKYWVLVERCNVWRELRSIK</sequence>
<proteinExistence type="predicted"/>
<dbReference type="OrthoDB" id="308128at2157"/>
<dbReference type="AlphaFoldDB" id="A0A0F7IF40"/>
<dbReference type="PATRIC" id="fig|113653.22.peg.1348"/>
<protein>
    <submittedName>
        <fullName evidence="2">Putative metal-dependent hydrolase</fullName>
    </submittedName>
</protein>
<dbReference type="Proteomes" id="UP000034723">
    <property type="component" value="Chromosome"/>
</dbReference>
<dbReference type="Pfam" id="PF01863">
    <property type="entry name" value="YgjP-like"/>
    <property type="match status" value="1"/>
</dbReference>
<accession>A0A0F7IF40</accession>
<dbReference type="InterPro" id="IPR053136">
    <property type="entry name" value="UTP_pyrophosphatase-like"/>
</dbReference>
<gene>
    <name evidence="2" type="ORF">GAH_01364</name>
</gene>
<evidence type="ECO:0000313" key="3">
    <source>
        <dbReference type="Proteomes" id="UP000034723"/>
    </source>
</evidence>
<dbReference type="EMBL" id="CP011267">
    <property type="protein sequence ID" value="AKG91335.1"/>
    <property type="molecule type" value="Genomic_DNA"/>
</dbReference>
<organism evidence="2 3">
    <name type="scientific">Geoglobus ahangari</name>
    <dbReference type="NCBI Taxonomy" id="113653"/>
    <lineage>
        <taxon>Archaea</taxon>
        <taxon>Methanobacteriati</taxon>
        <taxon>Methanobacteriota</taxon>
        <taxon>Archaeoglobi</taxon>
        <taxon>Archaeoglobales</taxon>
        <taxon>Archaeoglobaceae</taxon>
        <taxon>Geoglobus</taxon>
    </lineage>
</organism>
<dbReference type="InParanoid" id="A0A0F7IF40"/>
<dbReference type="InterPro" id="IPR002725">
    <property type="entry name" value="YgjP-like_metallopeptidase"/>
</dbReference>
<dbReference type="GeneID" id="24803936"/>
<name>A0A0F7IF40_9EURY</name>
<dbReference type="GO" id="GO:0016787">
    <property type="term" value="F:hydrolase activity"/>
    <property type="evidence" value="ECO:0007669"/>
    <property type="project" value="UniProtKB-KW"/>
</dbReference>
<dbReference type="CDD" id="cd07344">
    <property type="entry name" value="M48_yhfN_like"/>
    <property type="match status" value="1"/>
</dbReference>
<dbReference type="Gene3D" id="3.30.2010.10">
    <property type="entry name" value="Metalloproteases ('zincins'), catalytic domain"/>
    <property type="match status" value="1"/>
</dbReference>
<keyword evidence="3" id="KW-1185">Reference proteome</keyword>
<dbReference type="KEGG" id="gah:GAH_01364"/>
<dbReference type="RefSeq" id="WP_048095551.1">
    <property type="nucleotide sequence ID" value="NZ_CP011267.1"/>
</dbReference>